<evidence type="ECO:0000313" key="4">
    <source>
        <dbReference type="Proteomes" id="UP000784128"/>
    </source>
</evidence>
<keyword evidence="4" id="KW-1185">Reference proteome</keyword>
<accession>A0ABS5UA67</accession>
<feature type="transmembrane region" description="Helical" evidence="1">
    <location>
        <begin position="214"/>
        <end position="237"/>
    </location>
</feature>
<feature type="transmembrane region" description="Helical" evidence="1">
    <location>
        <begin position="349"/>
        <end position="373"/>
    </location>
</feature>
<gene>
    <name evidence="3" type="ORF">KJB30_12100</name>
</gene>
<feature type="transmembrane region" description="Helical" evidence="1">
    <location>
        <begin position="318"/>
        <end position="337"/>
    </location>
</feature>
<feature type="transmembrane region" description="Helical" evidence="1">
    <location>
        <begin position="189"/>
        <end position="208"/>
    </location>
</feature>
<dbReference type="PANTHER" id="PTHR23028">
    <property type="entry name" value="ACETYLTRANSFERASE"/>
    <property type="match status" value="1"/>
</dbReference>
<dbReference type="InterPro" id="IPR050879">
    <property type="entry name" value="Acyltransferase_3"/>
</dbReference>
<feature type="domain" description="Acyltransferase 3" evidence="2">
    <location>
        <begin position="18"/>
        <end position="365"/>
    </location>
</feature>
<feature type="transmembrane region" description="Helical" evidence="1">
    <location>
        <begin position="52"/>
        <end position="78"/>
    </location>
</feature>
<keyword evidence="3" id="KW-0012">Acyltransferase</keyword>
<keyword evidence="1" id="KW-0812">Transmembrane</keyword>
<feature type="transmembrane region" description="Helical" evidence="1">
    <location>
        <begin position="98"/>
        <end position="117"/>
    </location>
</feature>
<feature type="transmembrane region" description="Helical" evidence="1">
    <location>
        <begin position="249"/>
        <end position="266"/>
    </location>
</feature>
<dbReference type="Pfam" id="PF01757">
    <property type="entry name" value="Acyl_transf_3"/>
    <property type="match status" value="1"/>
</dbReference>
<dbReference type="Proteomes" id="UP000784128">
    <property type="component" value="Unassembled WGS sequence"/>
</dbReference>
<protein>
    <submittedName>
        <fullName evidence="3">Acyltransferase</fullName>
    </submittedName>
</protein>
<feature type="transmembrane region" description="Helical" evidence="1">
    <location>
        <begin position="23"/>
        <end position="40"/>
    </location>
</feature>
<reference evidence="3 4" key="1">
    <citation type="submission" date="2021-05" db="EMBL/GenBank/DDBJ databases">
        <title>The draft genome of Geobacter chapellei DSM 13688.</title>
        <authorList>
            <person name="Xu Z."/>
            <person name="Masuda Y."/>
            <person name="Itoh H."/>
            <person name="Senoo K."/>
        </authorList>
    </citation>
    <scope>NUCLEOTIDE SEQUENCE [LARGE SCALE GENOMIC DNA]</scope>
    <source>
        <strain evidence="3 4">DSM 13688</strain>
    </source>
</reference>
<dbReference type="EMBL" id="JAHDYS010000010">
    <property type="protein sequence ID" value="MBT1072533.1"/>
    <property type="molecule type" value="Genomic_DNA"/>
</dbReference>
<keyword evidence="1" id="KW-1133">Transmembrane helix</keyword>
<evidence type="ECO:0000313" key="3">
    <source>
        <dbReference type="EMBL" id="MBT1072533.1"/>
    </source>
</evidence>
<keyword evidence="1" id="KW-0472">Membrane</keyword>
<organism evidence="3 4">
    <name type="scientific">Pelotalea chapellei</name>
    <dbReference type="NCBI Taxonomy" id="44671"/>
    <lineage>
        <taxon>Bacteria</taxon>
        <taxon>Pseudomonadati</taxon>
        <taxon>Thermodesulfobacteriota</taxon>
        <taxon>Desulfuromonadia</taxon>
        <taxon>Geobacterales</taxon>
        <taxon>Geobacteraceae</taxon>
        <taxon>Pelotalea</taxon>
    </lineage>
</organism>
<dbReference type="InterPro" id="IPR002656">
    <property type="entry name" value="Acyl_transf_3_dom"/>
</dbReference>
<dbReference type="GO" id="GO:0016746">
    <property type="term" value="F:acyltransferase activity"/>
    <property type="evidence" value="ECO:0007669"/>
    <property type="project" value="UniProtKB-KW"/>
</dbReference>
<feature type="transmembrane region" description="Helical" evidence="1">
    <location>
        <begin position="278"/>
        <end position="297"/>
    </location>
</feature>
<evidence type="ECO:0000256" key="1">
    <source>
        <dbReference type="SAM" id="Phobius"/>
    </source>
</evidence>
<dbReference type="RefSeq" id="WP_214299619.1">
    <property type="nucleotide sequence ID" value="NZ_JAHDYS010000010.1"/>
</dbReference>
<comment type="caution">
    <text evidence="3">The sequence shown here is derived from an EMBL/GenBank/DDBJ whole genome shotgun (WGS) entry which is preliminary data.</text>
</comment>
<dbReference type="PANTHER" id="PTHR23028:SF53">
    <property type="entry name" value="ACYL_TRANSF_3 DOMAIN-CONTAINING PROTEIN"/>
    <property type="match status" value="1"/>
</dbReference>
<sequence length="401" mass="45526">MKHSSPHQYITALGSHIPALDGIRGWAILLVIINHTVMLSPKPADLISRKAANLLGMGWVGVDLFFVLSGFLITGILLSTRDDEHYFGNFYARRCLRIFPLYYLVIPAMLYLLPLMMPDFDEMYKQTVGFAKITYLFYAQNMMVQPPLDLHSIPQLLLAPTWSLAVEEHFYLVWPTVVFFFTGKRLLRLSLALIAGAICVRFAFLTYGPPLSSITYVFTFCRMDSILAGALLAAALLDQRWKIVFDKQKWNVFTLFLGLFIAGFLAGKYLRLPFYETLGYTVLAGLFGSVVNLVMFLPRTGRFVKLFDNSWCRCFGKYSYAIYLFHIPAILLARWGLTQLGIPQESGLAWILLLFSVSTCISLAAALFTWHAFEKRFLALKRYFGSFGRTTPDRLAAAVKE</sequence>
<keyword evidence="3" id="KW-0808">Transferase</keyword>
<name>A0ABS5UA67_9BACT</name>
<proteinExistence type="predicted"/>
<evidence type="ECO:0000259" key="2">
    <source>
        <dbReference type="Pfam" id="PF01757"/>
    </source>
</evidence>